<dbReference type="InterPro" id="IPR050127">
    <property type="entry name" value="Serine_Proteases_S1"/>
</dbReference>
<dbReference type="GO" id="GO:0006508">
    <property type="term" value="P:proteolysis"/>
    <property type="evidence" value="ECO:0007669"/>
    <property type="project" value="UniProtKB-KW"/>
</dbReference>
<evidence type="ECO:0000256" key="1">
    <source>
        <dbReference type="ARBA" id="ARBA00004239"/>
    </source>
</evidence>
<dbReference type="FunCoup" id="B4JQG1">
    <property type="interactions" value="3"/>
</dbReference>
<feature type="signal peptide" evidence="12">
    <location>
        <begin position="1"/>
        <end position="20"/>
    </location>
</feature>
<keyword evidence="7 11" id="KW-0720">Serine protease</keyword>
<dbReference type="Proteomes" id="UP000001070">
    <property type="component" value="Unassembled WGS sequence"/>
</dbReference>
<evidence type="ECO:0000313" key="14">
    <source>
        <dbReference type="EMBL" id="EDV99141.1"/>
    </source>
</evidence>
<comment type="similarity">
    <text evidence="2">Belongs to the peptidase S1 family.</text>
</comment>
<dbReference type="OMA" id="KYKQYGG"/>
<keyword evidence="4 11" id="KW-0645">Protease</keyword>
<dbReference type="SUPFAM" id="SSF50494">
    <property type="entry name" value="Trypsin-like serine proteases"/>
    <property type="match status" value="1"/>
</dbReference>
<evidence type="ECO:0000256" key="3">
    <source>
        <dbReference type="ARBA" id="ARBA00022525"/>
    </source>
</evidence>
<dbReference type="AlphaFoldDB" id="B4JQG1"/>
<dbReference type="InterPro" id="IPR009003">
    <property type="entry name" value="Peptidase_S1_PA"/>
</dbReference>
<dbReference type="PROSITE" id="PS50240">
    <property type="entry name" value="TRYPSIN_DOM"/>
    <property type="match status" value="1"/>
</dbReference>
<evidence type="ECO:0000256" key="2">
    <source>
        <dbReference type="ARBA" id="ARBA00007664"/>
    </source>
</evidence>
<protein>
    <submittedName>
        <fullName evidence="14">GH13196</fullName>
    </submittedName>
</protein>
<keyword evidence="3" id="KW-0964">Secreted</keyword>
<comment type="subcellular location">
    <subcellularLocation>
        <location evidence="1">Secreted</location>
        <location evidence="1">Extracellular space</location>
    </subcellularLocation>
</comment>
<dbReference type="InterPro" id="IPR043504">
    <property type="entry name" value="Peptidase_S1_PA_chymotrypsin"/>
</dbReference>
<keyword evidence="5 12" id="KW-0732">Signal</keyword>
<evidence type="ECO:0000256" key="9">
    <source>
        <dbReference type="ARBA" id="ARBA00023157"/>
    </source>
</evidence>
<evidence type="ECO:0000256" key="7">
    <source>
        <dbReference type="ARBA" id="ARBA00022825"/>
    </source>
</evidence>
<comment type="catalytic activity">
    <reaction evidence="10">
        <text>Preferential cleavage: Arg-|-Xaa, Lys-|-Xaa.</text>
        <dbReference type="EC" id="3.4.21.4"/>
    </reaction>
</comment>
<dbReference type="GO" id="GO:0004252">
    <property type="term" value="F:serine-type endopeptidase activity"/>
    <property type="evidence" value="ECO:0007669"/>
    <property type="project" value="UniProtKB-EC"/>
</dbReference>
<keyword evidence="6 11" id="KW-0378">Hydrolase</keyword>
<dbReference type="InterPro" id="IPR001314">
    <property type="entry name" value="Peptidase_S1A"/>
</dbReference>
<keyword evidence="15" id="KW-1185">Reference proteome</keyword>
<dbReference type="HOGENOM" id="CLU_006842_7_0_1"/>
<dbReference type="Gene3D" id="2.40.10.10">
    <property type="entry name" value="Trypsin-like serine proteases"/>
    <property type="match status" value="1"/>
</dbReference>
<dbReference type="EMBL" id="CH916372">
    <property type="protein sequence ID" value="EDV99141.1"/>
    <property type="molecule type" value="Genomic_DNA"/>
</dbReference>
<gene>
    <name evidence="14" type="primary">Dgri\GH13196</name>
    <name evidence="14" type="ORF">Dgri_GH13196</name>
</gene>
<dbReference type="InterPro" id="IPR001254">
    <property type="entry name" value="Trypsin_dom"/>
</dbReference>
<dbReference type="PANTHER" id="PTHR24264:SF83">
    <property type="entry name" value="COMPLEMENT FACTOR I"/>
    <property type="match status" value="1"/>
</dbReference>
<dbReference type="Pfam" id="PF00089">
    <property type="entry name" value="Trypsin"/>
    <property type="match status" value="1"/>
</dbReference>
<proteinExistence type="inferred from homology"/>
<evidence type="ECO:0000256" key="10">
    <source>
        <dbReference type="ARBA" id="ARBA00036320"/>
    </source>
</evidence>
<evidence type="ECO:0000313" key="15">
    <source>
        <dbReference type="Proteomes" id="UP000001070"/>
    </source>
</evidence>
<keyword evidence="8" id="KW-0865">Zymogen</keyword>
<dbReference type="PROSITE" id="PS00135">
    <property type="entry name" value="TRYPSIN_SER"/>
    <property type="match status" value="1"/>
</dbReference>
<dbReference type="FunFam" id="2.40.10.10:FF:000077">
    <property type="entry name" value="Predicted protein"/>
    <property type="match status" value="1"/>
</dbReference>
<evidence type="ECO:0000256" key="12">
    <source>
        <dbReference type="SAM" id="SignalP"/>
    </source>
</evidence>
<feature type="chain" id="PRO_5002809314" evidence="12">
    <location>
        <begin position="21"/>
        <end position="276"/>
    </location>
</feature>
<evidence type="ECO:0000256" key="11">
    <source>
        <dbReference type="RuleBase" id="RU363034"/>
    </source>
</evidence>
<sequence>MLSLKLVLVLLLQSSAIVLGGVCLIPEPVKRQRSLLDELWKTQPRLDGRIVGGQRINITNAPHQISLQTSAHICGGSLISEQWILTAAHCTEGKTANQLKVRLGSSEAARHGELLRVQKIVQHEKFNYTNVDFDFSLLQLQHPIKFDESKKAIKLPEAEQMFMDGDPCFVTGWGNTQNLLEPREWLRQVQVPLVNQQVCNDKYKQYGGITERMICAGYMEGGKDACQGDSGGPMVNEAGVLVGVVSWGYGCAKPDYPGVYARVGYARDWIKEHSGI</sequence>
<dbReference type="SMR" id="B4JQG1"/>
<dbReference type="PROSITE" id="PS00134">
    <property type="entry name" value="TRYPSIN_HIS"/>
    <property type="match status" value="1"/>
</dbReference>
<reference evidence="14 15" key="1">
    <citation type="journal article" date="2007" name="Nature">
        <title>Evolution of genes and genomes on the Drosophila phylogeny.</title>
        <authorList>
            <consortium name="Drosophila 12 Genomes Consortium"/>
            <person name="Clark A.G."/>
            <person name="Eisen M.B."/>
            <person name="Smith D.R."/>
            <person name="Bergman C.M."/>
            <person name="Oliver B."/>
            <person name="Markow T.A."/>
            <person name="Kaufman T.C."/>
            <person name="Kellis M."/>
            <person name="Gelbart W."/>
            <person name="Iyer V.N."/>
            <person name="Pollard D.A."/>
            <person name="Sackton T.B."/>
            <person name="Larracuente A.M."/>
            <person name="Singh N.D."/>
            <person name="Abad J.P."/>
            <person name="Abt D.N."/>
            <person name="Adryan B."/>
            <person name="Aguade M."/>
            <person name="Akashi H."/>
            <person name="Anderson W.W."/>
            <person name="Aquadro C.F."/>
            <person name="Ardell D.H."/>
            <person name="Arguello R."/>
            <person name="Artieri C.G."/>
            <person name="Barbash D.A."/>
            <person name="Barker D."/>
            <person name="Barsanti P."/>
            <person name="Batterham P."/>
            <person name="Batzoglou S."/>
            <person name="Begun D."/>
            <person name="Bhutkar A."/>
            <person name="Blanco E."/>
            <person name="Bosak S.A."/>
            <person name="Bradley R.K."/>
            <person name="Brand A.D."/>
            <person name="Brent M.R."/>
            <person name="Brooks A.N."/>
            <person name="Brown R.H."/>
            <person name="Butlin R.K."/>
            <person name="Caggese C."/>
            <person name="Calvi B.R."/>
            <person name="Bernardo de Carvalho A."/>
            <person name="Caspi A."/>
            <person name="Castrezana S."/>
            <person name="Celniker S.E."/>
            <person name="Chang J.L."/>
            <person name="Chapple C."/>
            <person name="Chatterji S."/>
            <person name="Chinwalla A."/>
            <person name="Civetta A."/>
            <person name="Clifton S.W."/>
            <person name="Comeron J.M."/>
            <person name="Costello J.C."/>
            <person name="Coyne J.A."/>
            <person name="Daub J."/>
            <person name="David R.G."/>
            <person name="Delcher A.L."/>
            <person name="Delehaunty K."/>
            <person name="Do C.B."/>
            <person name="Ebling H."/>
            <person name="Edwards K."/>
            <person name="Eickbush T."/>
            <person name="Evans J.D."/>
            <person name="Filipski A."/>
            <person name="Findeiss S."/>
            <person name="Freyhult E."/>
            <person name="Fulton L."/>
            <person name="Fulton R."/>
            <person name="Garcia A.C."/>
            <person name="Gardiner A."/>
            <person name="Garfield D.A."/>
            <person name="Garvin B.E."/>
            <person name="Gibson G."/>
            <person name="Gilbert D."/>
            <person name="Gnerre S."/>
            <person name="Godfrey J."/>
            <person name="Good R."/>
            <person name="Gotea V."/>
            <person name="Gravely B."/>
            <person name="Greenberg A.J."/>
            <person name="Griffiths-Jones S."/>
            <person name="Gross S."/>
            <person name="Guigo R."/>
            <person name="Gustafson E.A."/>
            <person name="Haerty W."/>
            <person name="Hahn M.W."/>
            <person name="Halligan D.L."/>
            <person name="Halpern A.L."/>
            <person name="Halter G.M."/>
            <person name="Han M.V."/>
            <person name="Heger A."/>
            <person name="Hillier L."/>
            <person name="Hinrichs A.S."/>
            <person name="Holmes I."/>
            <person name="Hoskins R.A."/>
            <person name="Hubisz M.J."/>
            <person name="Hultmark D."/>
            <person name="Huntley M.A."/>
            <person name="Jaffe D.B."/>
            <person name="Jagadeeshan S."/>
            <person name="Jeck W.R."/>
            <person name="Johnson J."/>
            <person name="Jones C.D."/>
            <person name="Jordan W.C."/>
            <person name="Karpen G.H."/>
            <person name="Kataoka E."/>
            <person name="Keightley P.D."/>
            <person name="Kheradpour P."/>
            <person name="Kirkness E.F."/>
            <person name="Koerich L.B."/>
            <person name="Kristiansen K."/>
            <person name="Kudrna D."/>
            <person name="Kulathinal R.J."/>
            <person name="Kumar S."/>
            <person name="Kwok R."/>
            <person name="Lander E."/>
            <person name="Langley C.H."/>
            <person name="Lapoint R."/>
            <person name="Lazzaro B.P."/>
            <person name="Lee S.J."/>
            <person name="Levesque L."/>
            <person name="Li R."/>
            <person name="Lin C.F."/>
            <person name="Lin M.F."/>
            <person name="Lindblad-Toh K."/>
            <person name="Llopart A."/>
            <person name="Long M."/>
            <person name="Low L."/>
            <person name="Lozovsky E."/>
            <person name="Lu J."/>
            <person name="Luo M."/>
            <person name="Machado C.A."/>
            <person name="Makalowski W."/>
            <person name="Marzo M."/>
            <person name="Matsuda M."/>
            <person name="Matzkin L."/>
            <person name="McAllister B."/>
            <person name="McBride C.S."/>
            <person name="McKernan B."/>
            <person name="McKernan K."/>
            <person name="Mendez-Lago M."/>
            <person name="Minx P."/>
            <person name="Mollenhauer M.U."/>
            <person name="Montooth K."/>
            <person name="Mount S.M."/>
            <person name="Mu X."/>
            <person name="Myers E."/>
            <person name="Negre B."/>
            <person name="Newfeld S."/>
            <person name="Nielsen R."/>
            <person name="Noor M.A."/>
            <person name="O'Grady P."/>
            <person name="Pachter L."/>
            <person name="Papaceit M."/>
            <person name="Parisi M.J."/>
            <person name="Parisi M."/>
            <person name="Parts L."/>
            <person name="Pedersen J.S."/>
            <person name="Pesole G."/>
            <person name="Phillippy A.M."/>
            <person name="Ponting C.P."/>
            <person name="Pop M."/>
            <person name="Porcelli D."/>
            <person name="Powell J.R."/>
            <person name="Prohaska S."/>
            <person name="Pruitt K."/>
            <person name="Puig M."/>
            <person name="Quesneville H."/>
            <person name="Ram K.R."/>
            <person name="Rand D."/>
            <person name="Rasmussen M.D."/>
            <person name="Reed L.K."/>
            <person name="Reenan R."/>
            <person name="Reily A."/>
            <person name="Remington K.A."/>
            <person name="Rieger T.T."/>
            <person name="Ritchie M.G."/>
            <person name="Robin C."/>
            <person name="Rogers Y.H."/>
            <person name="Rohde C."/>
            <person name="Rozas J."/>
            <person name="Rubenfield M.J."/>
            <person name="Ruiz A."/>
            <person name="Russo S."/>
            <person name="Salzberg S.L."/>
            <person name="Sanchez-Gracia A."/>
            <person name="Saranga D.J."/>
            <person name="Sato H."/>
            <person name="Schaeffer S.W."/>
            <person name="Schatz M.C."/>
            <person name="Schlenke T."/>
            <person name="Schwartz R."/>
            <person name="Segarra C."/>
            <person name="Singh R.S."/>
            <person name="Sirot L."/>
            <person name="Sirota M."/>
            <person name="Sisneros N.B."/>
            <person name="Smith C.D."/>
            <person name="Smith T.F."/>
            <person name="Spieth J."/>
            <person name="Stage D.E."/>
            <person name="Stark A."/>
            <person name="Stephan W."/>
            <person name="Strausberg R.L."/>
            <person name="Strempel S."/>
            <person name="Sturgill D."/>
            <person name="Sutton G."/>
            <person name="Sutton G.G."/>
            <person name="Tao W."/>
            <person name="Teichmann S."/>
            <person name="Tobari Y.N."/>
            <person name="Tomimura Y."/>
            <person name="Tsolas J.M."/>
            <person name="Valente V.L."/>
            <person name="Venter E."/>
            <person name="Venter J.C."/>
            <person name="Vicario S."/>
            <person name="Vieira F.G."/>
            <person name="Vilella A.J."/>
            <person name="Villasante A."/>
            <person name="Walenz B."/>
            <person name="Wang J."/>
            <person name="Wasserman M."/>
            <person name="Watts T."/>
            <person name="Wilson D."/>
            <person name="Wilson R.K."/>
            <person name="Wing R.A."/>
            <person name="Wolfner M.F."/>
            <person name="Wong A."/>
            <person name="Wong G.K."/>
            <person name="Wu C.I."/>
            <person name="Wu G."/>
            <person name="Yamamoto D."/>
            <person name="Yang H.P."/>
            <person name="Yang S.P."/>
            <person name="Yorke J.A."/>
            <person name="Yoshida K."/>
            <person name="Zdobnov E."/>
            <person name="Zhang P."/>
            <person name="Zhang Y."/>
            <person name="Zimin A.V."/>
            <person name="Baldwin J."/>
            <person name="Abdouelleil A."/>
            <person name="Abdulkadir J."/>
            <person name="Abebe A."/>
            <person name="Abera B."/>
            <person name="Abreu J."/>
            <person name="Acer S.C."/>
            <person name="Aftuck L."/>
            <person name="Alexander A."/>
            <person name="An P."/>
            <person name="Anderson E."/>
            <person name="Anderson S."/>
            <person name="Arachi H."/>
            <person name="Azer M."/>
            <person name="Bachantsang P."/>
            <person name="Barry A."/>
            <person name="Bayul T."/>
            <person name="Berlin A."/>
            <person name="Bessette D."/>
            <person name="Bloom T."/>
            <person name="Blye J."/>
            <person name="Boguslavskiy L."/>
            <person name="Bonnet C."/>
            <person name="Boukhgalter B."/>
            <person name="Bourzgui I."/>
            <person name="Brown A."/>
            <person name="Cahill P."/>
            <person name="Channer S."/>
            <person name="Cheshatsang Y."/>
            <person name="Chuda L."/>
            <person name="Citroen M."/>
            <person name="Collymore A."/>
            <person name="Cooke P."/>
            <person name="Costello M."/>
            <person name="D'Aco K."/>
            <person name="Daza R."/>
            <person name="De Haan G."/>
            <person name="DeGray S."/>
            <person name="DeMaso C."/>
            <person name="Dhargay N."/>
            <person name="Dooley K."/>
            <person name="Dooley E."/>
            <person name="Doricent M."/>
            <person name="Dorje P."/>
            <person name="Dorjee K."/>
            <person name="Dupes A."/>
            <person name="Elong R."/>
            <person name="Falk J."/>
            <person name="Farina A."/>
            <person name="Faro S."/>
            <person name="Ferguson D."/>
            <person name="Fisher S."/>
            <person name="Foley C.D."/>
            <person name="Franke A."/>
            <person name="Friedrich D."/>
            <person name="Gadbois L."/>
            <person name="Gearin G."/>
            <person name="Gearin C.R."/>
            <person name="Giannoukos G."/>
            <person name="Goode T."/>
            <person name="Graham J."/>
            <person name="Grandbois E."/>
            <person name="Grewal S."/>
            <person name="Gyaltsen K."/>
            <person name="Hafez N."/>
            <person name="Hagos B."/>
            <person name="Hall J."/>
            <person name="Henson C."/>
            <person name="Hollinger A."/>
            <person name="Honan T."/>
            <person name="Huard M.D."/>
            <person name="Hughes L."/>
            <person name="Hurhula B."/>
            <person name="Husby M.E."/>
            <person name="Kamat A."/>
            <person name="Kanga B."/>
            <person name="Kashin S."/>
            <person name="Khazanovich D."/>
            <person name="Kisner P."/>
            <person name="Lance K."/>
            <person name="Lara M."/>
            <person name="Lee W."/>
            <person name="Lennon N."/>
            <person name="Letendre F."/>
            <person name="LeVine R."/>
            <person name="Lipovsky A."/>
            <person name="Liu X."/>
            <person name="Liu J."/>
            <person name="Liu S."/>
            <person name="Lokyitsang T."/>
            <person name="Lokyitsang Y."/>
            <person name="Lubonja R."/>
            <person name="Lui A."/>
            <person name="MacDonald P."/>
            <person name="Magnisalis V."/>
            <person name="Maru K."/>
            <person name="Matthews C."/>
            <person name="McCusker W."/>
            <person name="McDonough S."/>
            <person name="Mehta T."/>
            <person name="Meldrim J."/>
            <person name="Meneus L."/>
            <person name="Mihai O."/>
            <person name="Mihalev A."/>
            <person name="Mihova T."/>
            <person name="Mittelman R."/>
            <person name="Mlenga V."/>
            <person name="Montmayeur A."/>
            <person name="Mulrain L."/>
            <person name="Navidi A."/>
            <person name="Naylor J."/>
            <person name="Negash T."/>
            <person name="Nguyen T."/>
            <person name="Nguyen N."/>
            <person name="Nicol R."/>
            <person name="Norbu C."/>
            <person name="Norbu N."/>
            <person name="Novod N."/>
            <person name="O'Neill B."/>
            <person name="Osman S."/>
            <person name="Markiewicz E."/>
            <person name="Oyono O.L."/>
            <person name="Patti C."/>
            <person name="Phunkhang P."/>
            <person name="Pierre F."/>
            <person name="Priest M."/>
            <person name="Raghuraman S."/>
            <person name="Rege F."/>
            <person name="Reyes R."/>
            <person name="Rise C."/>
            <person name="Rogov P."/>
            <person name="Ross K."/>
            <person name="Ryan E."/>
            <person name="Settipalli S."/>
            <person name="Shea T."/>
            <person name="Sherpa N."/>
            <person name="Shi L."/>
            <person name="Shih D."/>
            <person name="Sparrow T."/>
            <person name="Spaulding J."/>
            <person name="Stalker J."/>
            <person name="Stange-Thomann N."/>
            <person name="Stavropoulos S."/>
            <person name="Stone C."/>
            <person name="Strader C."/>
            <person name="Tesfaye S."/>
            <person name="Thomson T."/>
            <person name="Thoulutsang Y."/>
            <person name="Thoulutsang D."/>
            <person name="Topham K."/>
            <person name="Topping I."/>
            <person name="Tsamla T."/>
            <person name="Vassiliev H."/>
            <person name="Vo A."/>
            <person name="Wangchuk T."/>
            <person name="Wangdi T."/>
            <person name="Weiand M."/>
            <person name="Wilkinson J."/>
            <person name="Wilson A."/>
            <person name="Yadav S."/>
            <person name="Young G."/>
            <person name="Yu Q."/>
            <person name="Zembek L."/>
            <person name="Zhong D."/>
            <person name="Zimmer A."/>
            <person name="Zwirko Z."/>
            <person name="Jaffe D.B."/>
            <person name="Alvarez P."/>
            <person name="Brockman W."/>
            <person name="Butler J."/>
            <person name="Chin C."/>
            <person name="Gnerre S."/>
            <person name="Grabherr M."/>
            <person name="Kleber M."/>
            <person name="Mauceli E."/>
            <person name="MacCallum I."/>
        </authorList>
    </citation>
    <scope>NUCLEOTIDE SEQUENCE [LARGE SCALE GENOMIC DNA]</scope>
    <source>
        <strain evidence="15">Tucson 15287-2541.00</strain>
    </source>
</reference>
<dbReference type="OrthoDB" id="10059102at2759"/>
<dbReference type="CDD" id="cd00190">
    <property type="entry name" value="Tryp_SPc"/>
    <property type="match status" value="1"/>
</dbReference>
<dbReference type="KEGG" id="dgr:6566726"/>
<keyword evidence="9" id="KW-1015">Disulfide bond</keyword>
<dbReference type="InterPro" id="IPR018114">
    <property type="entry name" value="TRYPSIN_HIS"/>
</dbReference>
<organism evidence="15">
    <name type="scientific">Drosophila grimshawi</name>
    <name type="common">Hawaiian fruit fly</name>
    <name type="synonym">Idiomyia grimshawi</name>
    <dbReference type="NCBI Taxonomy" id="7222"/>
    <lineage>
        <taxon>Eukaryota</taxon>
        <taxon>Metazoa</taxon>
        <taxon>Ecdysozoa</taxon>
        <taxon>Arthropoda</taxon>
        <taxon>Hexapoda</taxon>
        <taxon>Insecta</taxon>
        <taxon>Pterygota</taxon>
        <taxon>Neoptera</taxon>
        <taxon>Endopterygota</taxon>
        <taxon>Diptera</taxon>
        <taxon>Brachycera</taxon>
        <taxon>Muscomorpha</taxon>
        <taxon>Ephydroidea</taxon>
        <taxon>Drosophilidae</taxon>
        <taxon>Drosophila</taxon>
        <taxon>Hawaiian Drosophila</taxon>
    </lineage>
</organism>
<dbReference type="PhylomeDB" id="B4JQG1"/>
<evidence type="ECO:0000259" key="13">
    <source>
        <dbReference type="PROSITE" id="PS50240"/>
    </source>
</evidence>
<dbReference type="PRINTS" id="PR00722">
    <property type="entry name" value="CHYMOTRYPSIN"/>
</dbReference>
<accession>B4JQG1</accession>
<dbReference type="MEROPS" id="S01.B79"/>
<dbReference type="PANTHER" id="PTHR24264">
    <property type="entry name" value="TRYPSIN-RELATED"/>
    <property type="match status" value="1"/>
</dbReference>
<dbReference type="STRING" id="7222.B4JQG1"/>
<evidence type="ECO:0000256" key="4">
    <source>
        <dbReference type="ARBA" id="ARBA00022670"/>
    </source>
</evidence>
<dbReference type="GO" id="GO:0005615">
    <property type="term" value="C:extracellular space"/>
    <property type="evidence" value="ECO:0007669"/>
    <property type="project" value="TreeGrafter"/>
</dbReference>
<evidence type="ECO:0000256" key="6">
    <source>
        <dbReference type="ARBA" id="ARBA00022801"/>
    </source>
</evidence>
<dbReference type="InParanoid" id="B4JQG1"/>
<dbReference type="InterPro" id="IPR033116">
    <property type="entry name" value="TRYPSIN_SER"/>
</dbReference>
<evidence type="ECO:0000256" key="8">
    <source>
        <dbReference type="ARBA" id="ARBA00023145"/>
    </source>
</evidence>
<evidence type="ECO:0000256" key="5">
    <source>
        <dbReference type="ARBA" id="ARBA00022729"/>
    </source>
</evidence>
<feature type="domain" description="Peptidase S1" evidence="13">
    <location>
        <begin position="50"/>
        <end position="275"/>
    </location>
</feature>
<dbReference type="eggNOG" id="KOG3627">
    <property type="taxonomic scope" value="Eukaryota"/>
</dbReference>
<dbReference type="SMART" id="SM00020">
    <property type="entry name" value="Tryp_SPc"/>
    <property type="match status" value="1"/>
</dbReference>
<name>B4JQG1_DROGR</name>